<evidence type="ECO:0000256" key="5">
    <source>
        <dbReference type="ARBA" id="ARBA00023136"/>
    </source>
</evidence>
<keyword evidence="2" id="KW-0813">Transport</keyword>
<dbReference type="GO" id="GO:0015344">
    <property type="term" value="F:siderophore uptake transmembrane transporter activity"/>
    <property type="evidence" value="ECO:0007669"/>
    <property type="project" value="TreeGrafter"/>
</dbReference>
<dbReference type="Pfam" id="PF25183">
    <property type="entry name" value="OMP_b-brl_4"/>
    <property type="match status" value="1"/>
</dbReference>
<gene>
    <name evidence="9" type="ORF">P8935_02680</name>
</gene>
<dbReference type="RefSeq" id="WP_348263468.1">
    <property type="nucleotide sequence ID" value="NZ_CP121196.1"/>
</dbReference>
<dbReference type="InterPro" id="IPR039426">
    <property type="entry name" value="TonB-dep_rcpt-like"/>
</dbReference>
<dbReference type="AlphaFoldDB" id="A0AAU7DMG6"/>
<dbReference type="GO" id="GO:0044718">
    <property type="term" value="P:siderophore transmembrane transport"/>
    <property type="evidence" value="ECO:0007669"/>
    <property type="project" value="TreeGrafter"/>
</dbReference>
<organism evidence="9">
    <name type="scientific">Telmatobacter sp. DSM 110680</name>
    <dbReference type="NCBI Taxonomy" id="3036704"/>
    <lineage>
        <taxon>Bacteria</taxon>
        <taxon>Pseudomonadati</taxon>
        <taxon>Acidobacteriota</taxon>
        <taxon>Terriglobia</taxon>
        <taxon>Terriglobales</taxon>
        <taxon>Acidobacteriaceae</taxon>
        <taxon>Telmatobacter</taxon>
    </lineage>
</organism>
<accession>A0AAU7DMG6</accession>
<dbReference type="Pfam" id="PF13620">
    <property type="entry name" value="CarboxypepD_reg"/>
    <property type="match status" value="1"/>
</dbReference>
<dbReference type="PANTHER" id="PTHR30069">
    <property type="entry name" value="TONB-DEPENDENT OUTER MEMBRANE RECEPTOR"/>
    <property type="match status" value="1"/>
</dbReference>
<evidence type="ECO:0000256" key="3">
    <source>
        <dbReference type="ARBA" id="ARBA00022452"/>
    </source>
</evidence>
<dbReference type="Gene3D" id="2.60.40.1120">
    <property type="entry name" value="Carboxypeptidase-like, regulatory domain"/>
    <property type="match status" value="1"/>
</dbReference>
<dbReference type="InterPro" id="IPR008969">
    <property type="entry name" value="CarboxyPept-like_regulatory"/>
</dbReference>
<keyword evidence="4" id="KW-0812">Transmembrane</keyword>
<reference evidence="9" key="1">
    <citation type="submission" date="2023-03" db="EMBL/GenBank/DDBJ databases">
        <title>Edaphobacter sp.</title>
        <authorList>
            <person name="Huber K.J."/>
            <person name="Papendorf J."/>
            <person name="Pilke C."/>
            <person name="Bunk B."/>
            <person name="Sproeer C."/>
            <person name="Pester M."/>
        </authorList>
    </citation>
    <scope>NUCLEOTIDE SEQUENCE</scope>
    <source>
        <strain evidence="9">DSM 110680</strain>
    </source>
</reference>
<feature type="chain" id="PRO_5043571295" evidence="7">
    <location>
        <begin position="29"/>
        <end position="1108"/>
    </location>
</feature>
<dbReference type="GO" id="GO:0009279">
    <property type="term" value="C:cell outer membrane"/>
    <property type="evidence" value="ECO:0007669"/>
    <property type="project" value="UniProtKB-SubCell"/>
</dbReference>
<dbReference type="InterPro" id="IPR057601">
    <property type="entry name" value="Oar-like_b-barrel"/>
</dbReference>
<evidence type="ECO:0000256" key="4">
    <source>
        <dbReference type="ARBA" id="ARBA00022692"/>
    </source>
</evidence>
<dbReference type="InterPro" id="IPR036942">
    <property type="entry name" value="Beta-barrel_TonB_sf"/>
</dbReference>
<protein>
    <submittedName>
        <fullName evidence="9">TonB-dependent receptor</fullName>
    </submittedName>
</protein>
<sequence>MTSFKLRGRSALFAVLLALLSISHAAQAQSAVDGAVGGNVLDSTGAVVANAAVTVRNIDTNAQQQAVTDGSGYFRVIHLQPGVYEVTITASGFDTYDAKSVTVQVGSLTDVDARLKVGSSAQTVEVTSEAPLVNTATPDFAGVVDQISLHNLPENNYRWSAFALLTPGVVNDSNGFGLLSFRGQSTLLNNVTIDGTDDNQAYFSEERGRTRAGYSTIKAAVQEFQVNTSNYSVEYGRSAGGIVNSVTKSGSNALHGEGYYYDRDSAWAAQNTYVTHPVQVSTNPISYAVQSFKPTDLRRQFGFGVGGPILRDKLFFFLAADRFYHDFPAASTITGTSANANFYTAPDADISTTSKTCGGTGSAAPSYPDAQVCQFAANTGLAYTAAAPLYSSYINSLTSVLGTVPRIGKQVIYFPKVDWQINQKNHASVEANQMRWTSPAGIQTAPAVAYGTASFGNDYVRDNWIVGKLDSFLSTHWSNEARFMYGRDFEFEFNQKPTAYEQSNLINTPAGYVNPLGLPPNVFLSGFFQFGTPQFLNRAALPDERRWQLADTLVWVHGNHNIKFGEDYLHTDDRISNLYNQYGGYSYTGNTPLGNYVSDLYLSQNPVTGKVAENYNSYSQGVGAAGLDFTTGDYALFVQDEWKVNPRLSLTLGVRWEYEKFPSQQLPNSLLPQTNTLHDNKNNIGPRVGFAYDVYGGGKTILRGGYGEFFARAINSTLYQALIGTGVSAGQVNPTINPGTPCAPKFPQIDASSCLQGSSGNATAYYIDPNFKVPEIHQADLTLEQQLSKNDVFSISWLGSWGRRLPDFVDTNLPAPTPTTFTVTGAGPLPVGTTIDANVYFYDTANANHRPNPNFSSITDIFSGVTSNYQALVGQFKHQMSYHVSFGSNFTWSHALDYGENNTTGASATALLDPNNIKLEYGNSNQNVPYRLLIYTVTDSPWHVHGPLGYLLNDFELAPTFQTQSGLPYSVGISGSSAKLYPGGSTTQQSIINTSSFNGSGGTNRVPGLNRNELQYPKTWGVDMRASKRFVVREHYNLEFLAEAFNLTNHQNVTGLGTNAYSISENTATHTNNLVQYTSTQFQSVTSTGNSNFAYNVRQLQMAVRLNF</sequence>
<dbReference type="SUPFAM" id="SSF49464">
    <property type="entry name" value="Carboxypeptidase regulatory domain-like"/>
    <property type="match status" value="1"/>
</dbReference>
<evidence type="ECO:0000256" key="2">
    <source>
        <dbReference type="ARBA" id="ARBA00022448"/>
    </source>
</evidence>
<keyword evidence="5" id="KW-0472">Membrane</keyword>
<proteinExistence type="predicted"/>
<feature type="signal peptide" evidence="7">
    <location>
        <begin position="1"/>
        <end position="28"/>
    </location>
</feature>
<keyword evidence="3" id="KW-1134">Transmembrane beta strand</keyword>
<evidence type="ECO:0000259" key="8">
    <source>
        <dbReference type="Pfam" id="PF25183"/>
    </source>
</evidence>
<evidence type="ECO:0000313" key="9">
    <source>
        <dbReference type="EMBL" id="XBH18245.1"/>
    </source>
</evidence>
<name>A0AAU7DMG6_9BACT</name>
<evidence type="ECO:0000256" key="7">
    <source>
        <dbReference type="SAM" id="SignalP"/>
    </source>
</evidence>
<keyword evidence="9" id="KW-0675">Receptor</keyword>
<keyword evidence="7" id="KW-0732">Signal</keyword>
<dbReference type="EMBL" id="CP121196">
    <property type="protein sequence ID" value="XBH18245.1"/>
    <property type="molecule type" value="Genomic_DNA"/>
</dbReference>
<feature type="domain" description="TonB-dependent transporter Oar-like beta-barrel" evidence="8">
    <location>
        <begin position="246"/>
        <end position="1101"/>
    </location>
</feature>
<comment type="subcellular location">
    <subcellularLocation>
        <location evidence="1">Cell outer membrane</location>
        <topology evidence="1">Multi-pass membrane protein</topology>
    </subcellularLocation>
</comment>
<evidence type="ECO:0000256" key="6">
    <source>
        <dbReference type="ARBA" id="ARBA00023237"/>
    </source>
</evidence>
<dbReference type="SUPFAM" id="SSF56935">
    <property type="entry name" value="Porins"/>
    <property type="match status" value="1"/>
</dbReference>
<dbReference type="PANTHER" id="PTHR30069:SF46">
    <property type="entry name" value="OAR PROTEIN"/>
    <property type="match status" value="1"/>
</dbReference>
<dbReference type="Gene3D" id="2.40.170.20">
    <property type="entry name" value="TonB-dependent receptor, beta-barrel domain"/>
    <property type="match status" value="1"/>
</dbReference>
<evidence type="ECO:0000256" key="1">
    <source>
        <dbReference type="ARBA" id="ARBA00004571"/>
    </source>
</evidence>
<keyword evidence="6" id="KW-0998">Cell outer membrane</keyword>